<comment type="caution">
    <text evidence="7">The sequence shown here is derived from an EMBL/GenBank/DDBJ whole genome shotgun (WGS) entry which is preliminary data.</text>
</comment>
<dbReference type="Gene3D" id="3.40.50.300">
    <property type="entry name" value="P-loop containing nucleotide triphosphate hydrolases"/>
    <property type="match status" value="1"/>
</dbReference>
<dbReference type="FunFam" id="3.40.50.300:FF:000006">
    <property type="entry name" value="DNA-binding transcriptional regulator NtrC"/>
    <property type="match status" value="1"/>
</dbReference>
<reference evidence="7 8" key="2">
    <citation type="submission" date="2013-04" db="EMBL/GenBank/DDBJ databases">
        <title>The Genome Sequence of Bilophila wadsworthia 3_1_6.</title>
        <authorList>
            <consortium name="The Broad Institute Genomics Platform"/>
            <person name="Earl A."/>
            <person name="Ward D."/>
            <person name="Feldgarden M."/>
            <person name="Gevers D."/>
            <person name="Sibley C."/>
            <person name="Strauss J."/>
            <person name="Allen-Vercoe E."/>
            <person name="Walker B."/>
            <person name="Young S."/>
            <person name="Zeng Q."/>
            <person name="Gargeya S."/>
            <person name="Fitzgerald M."/>
            <person name="Haas B."/>
            <person name="Abouelleil A."/>
            <person name="Allen A.W."/>
            <person name="Alvarado L."/>
            <person name="Arachchi H.M."/>
            <person name="Berlin A.M."/>
            <person name="Chapman S.B."/>
            <person name="Gainer-Dewar J."/>
            <person name="Goldberg J."/>
            <person name="Griggs A."/>
            <person name="Gujja S."/>
            <person name="Hansen M."/>
            <person name="Howarth C."/>
            <person name="Imamovic A."/>
            <person name="Ireland A."/>
            <person name="Larimer J."/>
            <person name="McCowan C."/>
            <person name="Murphy C."/>
            <person name="Pearson M."/>
            <person name="Poon T.W."/>
            <person name="Priest M."/>
            <person name="Roberts A."/>
            <person name="Saif S."/>
            <person name="Shea T."/>
            <person name="Sisk P."/>
            <person name="Sykes S."/>
            <person name="Wortman J."/>
            <person name="Nusbaum C."/>
            <person name="Birren B."/>
        </authorList>
    </citation>
    <scope>NUCLEOTIDE SEQUENCE [LARGE SCALE GENOMIC DNA]</scope>
    <source>
        <strain evidence="7 8">3_1_6</strain>
    </source>
</reference>
<dbReference type="PROSITE" id="PS00688">
    <property type="entry name" value="SIGMA54_INTERACT_3"/>
    <property type="match status" value="1"/>
</dbReference>
<keyword evidence="2" id="KW-0067">ATP-binding</keyword>
<evidence type="ECO:0000256" key="5">
    <source>
        <dbReference type="ARBA" id="ARBA00023163"/>
    </source>
</evidence>
<dbReference type="InterPro" id="IPR025944">
    <property type="entry name" value="Sigma_54_int_dom_CS"/>
</dbReference>
<organism evidence="7 8">
    <name type="scientific">Bilophila wadsworthia (strain 3_1_6)</name>
    <dbReference type="NCBI Taxonomy" id="563192"/>
    <lineage>
        <taxon>Bacteria</taxon>
        <taxon>Pseudomonadati</taxon>
        <taxon>Thermodesulfobacteriota</taxon>
        <taxon>Desulfovibrionia</taxon>
        <taxon>Desulfovibrionales</taxon>
        <taxon>Desulfovibrionaceae</taxon>
        <taxon>Bilophila</taxon>
    </lineage>
</organism>
<keyword evidence="8" id="KW-1185">Reference proteome</keyword>
<sequence>MTDTHDSYLQSDARQEAISAQKELFLRGLPVDTTVVSDFVLRSWQRSRLAGVDPETTVRKKVDETIFRHILAANADLLESSRVIMKELFSSLVSGAGSMILSTAECISLHMETSGRDGDTYPSSKPGMITTEQLRGTNGIGTCVAERRPIEIIGAEHYLTVGHRWSCSAAPIFDSKNQLIAVLNVSQLREKYHSHTLGMVRAAAYAISEQLRLRALLQQQQAIIELLDEGVIVVSRSGEVKLMNSKAASMLGLPAPQQGENIYKFMRPSQMLDNILTGDPHIMDQEAQFPLESGSLSCFFSAMSLTREACVVLTFREARRMRGFAARVAGSKAVYTFDRILGDSPPLMEVIDQAKTIARGNTTVLILGESGTGKELFAQSIHNASPRASRPFVAVNCGALPRNLVESELFGYEDGAFTGASRTGKPGKFELADGGTIFLDELGEMPMDAQVSLLRLLQNGEVTRIGGKSSRTVSVRVIAATNKNLEEAVRQHTFREDLYYRLNVFTLVLPPLRSRMSDIELLAEHFLLKFAGSLGKDVRGFTPGALALLRRYQWPGNIRELENVMERLANIVRHPLVSEEDLPPQMVTVRQPASPQGLLHSKEAETILETLRQTGGNIRAAAALLGVSRGGLYVKLRRLGIDVESCRGGEG</sequence>
<dbReference type="SUPFAM" id="SSF55785">
    <property type="entry name" value="PYP-like sensor domain (PAS domain)"/>
    <property type="match status" value="1"/>
</dbReference>
<dbReference type="SMART" id="SM00382">
    <property type="entry name" value="AAA"/>
    <property type="match status" value="1"/>
</dbReference>
<dbReference type="Proteomes" id="UP000006034">
    <property type="component" value="Unassembled WGS sequence"/>
</dbReference>
<dbReference type="AlphaFoldDB" id="E5Y2C4"/>
<dbReference type="SUPFAM" id="SSF52540">
    <property type="entry name" value="P-loop containing nucleoside triphosphate hydrolases"/>
    <property type="match status" value="1"/>
</dbReference>
<dbReference type="GO" id="GO:0006355">
    <property type="term" value="P:regulation of DNA-templated transcription"/>
    <property type="evidence" value="ECO:0007669"/>
    <property type="project" value="InterPro"/>
</dbReference>
<dbReference type="PROSITE" id="PS00676">
    <property type="entry name" value="SIGMA54_INTERACT_2"/>
    <property type="match status" value="1"/>
</dbReference>
<dbReference type="Gene3D" id="1.10.8.60">
    <property type="match status" value="1"/>
</dbReference>
<dbReference type="Pfam" id="PF01590">
    <property type="entry name" value="GAF"/>
    <property type="match status" value="1"/>
</dbReference>
<dbReference type="CDD" id="cd00009">
    <property type="entry name" value="AAA"/>
    <property type="match status" value="1"/>
</dbReference>
<feature type="domain" description="Sigma-54 factor interaction" evidence="6">
    <location>
        <begin position="340"/>
        <end position="570"/>
    </location>
</feature>
<dbReference type="GO" id="GO:0043565">
    <property type="term" value="F:sequence-specific DNA binding"/>
    <property type="evidence" value="ECO:0007669"/>
    <property type="project" value="InterPro"/>
</dbReference>
<dbReference type="SUPFAM" id="SSF55781">
    <property type="entry name" value="GAF domain-like"/>
    <property type="match status" value="1"/>
</dbReference>
<dbReference type="GeneID" id="78086883"/>
<dbReference type="eggNOG" id="COG3829">
    <property type="taxonomic scope" value="Bacteria"/>
</dbReference>
<dbReference type="PANTHER" id="PTHR32071:SF57">
    <property type="entry name" value="C4-DICARBOXYLATE TRANSPORT TRANSCRIPTIONAL REGULATORY PROTEIN DCTD"/>
    <property type="match status" value="1"/>
</dbReference>
<evidence type="ECO:0000256" key="3">
    <source>
        <dbReference type="ARBA" id="ARBA00023015"/>
    </source>
</evidence>
<dbReference type="InterPro" id="IPR025662">
    <property type="entry name" value="Sigma_54_int_dom_ATP-bd_1"/>
</dbReference>
<dbReference type="InterPro" id="IPR003593">
    <property type="entry name" value="AAA+_ATPase"/>
</dbReference>
<dbReference type="Gene3D" id="3.30.450.40">
    <property type="match status" value="1"/>
</dbReference>
<dbReference type="Pfam" id="PF02954">
    <property type="entry name" value="HTH_8"/>
    <property type="match status" value="1"/>
</dbReference>
<dbReference type="InterPro" id="IPR025943">
    <property type="entry name" value="Sigma_54_int_dom_ATP-bd_2"/>
</dbReference>
<protein>
    <recommendedName>
        <fullName evidence="6">Sigma-54 factor interaction domain-containing protein</fullName>
    </recommendedName>
</protein>
<dbReference type="RefSeq" id="WP_005024506.1">
    <property type="nucleotide sequence ID" value="NZ_KE150239.1"/>
</dbReference>
<dbReference type="GO" id="GO:0005524">
    <property type="term" value="F:ATP binding"/>
    <property type="evidence" value="ECO:0007669"/>
    <property type="project" value="UniProtKB-KW"/>
</dbReference>
<evidence type="ECO:0000313" key="7">
    <source>
        <dbReference type="EMBL" id="EFV45848.1"/>
    </source>
</evidence>
<dbReference type="InterPro" id="IPR002197">
    <property type="entry name" value="HTH_Fis"/>
</dbReference>
<dbReference type="Pfam" id="PF00158">
    <property type="entry name" value="Sigma54_activat"/>
    <property type="match status" value="1"/>
</dbReference>
<dbReference type="HOGENOM" id="CLU_000445_8_12_7"/>
<dbReference type="InterPro" id="IPR029016">
    <property type="entry name" value="GAF-like_dom_sf"/>
</dbReference>
<dbReference type="OrthoDB" id="9763792at2"/>
<dbReference type="PANTHER" id="PTHR32071">
    <property type="entry name" value="TRANSCRIPTIONAL REGULATORY PROTEIN"/>
    <property type="match status" value="1"/>
</dbReference>
<keyword evidence="4" id="KW-0238">DNA-binding</keyword>
<evidence type="ECO:0000259" key="6">
    <source>
        <dbReference type="PROSITE" id="PS50045"/>
    </source>
</evidence>
<evidence type="ECO:0000256" key="4">
    <source>
        <dbReference type="ARBA" id="ARBA00023125"/>
    </source>
</evidence>
<gene>
    <name evidence="7" type="ORF">HMPREF0179_00335</name>
</gene>
<dbReference type="Gene3D" id="3.30.450.20">
    <property type="entry name" value="PAS domain"/>
    <property type="match status" value="1"/>
</dbReference>
<proteinExistence type="predicted"/>
<dbReference type="STRING" id="563192.HMPREF0179_00335"/>
<dbReference type="Gene3D" id="1.10.10.60">
    <property type="entry name" value="Homeodomain-like"/>
    <property type="match status" value="1"/>
</dbReference>
<dbReference type="InterPro" id="IPR035965">
    <property type="entry name" value="PAS-like_dom_sf"/>
</dbReference>
<dbReference type="InterPro" id="IPR003018">
    <property type="entry name" value="GAF"/>
</dbReference>
<keyword evidence="5" id="KW-0804">Transcription</keyword>
<dbReference type="PROSITE" id="PS00675">
    <property type="entry name" value="SIGMA54_INTERACT_1"/>
    <property type="match status" value="1"/>
</dbReference>
<accession>E5Y2C4</accession>
<dbReference type="EMBL" id="ADCP02000002">
    <property type="protein sequence ID" value="EFV45848.1"/>
    <property type="molecule type" value="Genomic_DNA"/>
</dbReference>
<evidence type="ECO:0000256" key="2">
    <source>
        <dbReference type="ARBA" id="ARBA00022840"/>
    </source>
</evidence>
<keyword evidence="1" id="KW-0547">Nucleotide-binding</keyword>
<dbReference type="SUPFAM" id="SSF46689">
    <property type="entry name" value="Homeodomain-like"/>
    <property type="match status" value="1"/>
</dbReference>
<dbReference type="InterPro" id="IPR002078">
    <property type="entry name" value="Sigma_54_int"/>
</dbReference>
<evidence type="ECO:0000256" key="1">
    <source>
        <dbReference type="ARBA" id="ARBA00022741"/>
    </source>
</evidence>
<dbReference type="InterPro" id="IPR009057">
    <property type="entry name" value="Homeodomain-like_sf"/>
</dbReference>
<name>E5Y2C4_BILW3</name>
<dbReference type="Pfam" id="PF13188">
    <property type="entry name" value="PAS_8"/>
    <property type="match status" value="1"/>
</dbReference>
<dbReference type="PRINTS" id="PR01590">
    <property type="entry name" value="HTHFIS"/>
</dbReference>
<dbReference type="Pfam" id="PF25601">
    <property type="entry name" value="AAA_lid_14"/>
    <property type="match status" value="1"/>
</dbReference>
<dbReference type="InterPro" id="IPR027417">
    <property type="entry name" value="P-loop_NTPase"/>
</dbReference>
<keyword evidence="3" id="KW-0805">Transcription regulation</keyword>
<dbReference type="PROSITE" id="PS50045">
    <property type="entry name" value="SIGMA54_INTERACT_4"/>
    <property type="match status" value="1"/>
</dbReference>
<reference evidence="7 8" key="1">
    <citation type="submission" date="2010-10" db="EMBL/GenBank/DDBJ databases">
        <authorList>
            <consortium name="The Broad Institute Genome Sequencing Platform"/>
            <person name="Ward D."/>
            <person name="Earl A."/>
            <person name="Feldgarden M."/>
            <person name="Young S.K."/>
            <person name="Gargeya S."/>
            <person name="Zeng Q."/>
            <person name="Alvarado L."/>
            <person name="Berlin A."/>
            <person name="Bochicchio J."/>
            <person name="Chapman S.B."/>
            <person name="Chen Z."/>
            <person name="Freedman E."/>
            <person name="Gellesch M."/>
            <person name="Goldberg J."/>
            <person name="Griggs A."/>
            <person name="Gujja S."/>
            <person name="Heilman E."/>
            <person name="Heiman D."/>
            <person name="Howarth C."/>
            <person name="Mehta T."/>
            <person name="Neiman D."/>
            <person name="Pearson M."/>
            <person name="Roberts A."/>
            <person name="Saif S."/>
            <person name="Shea T."/>
            <person name="Shenoy N."/>
            <person name="Sisk P."/>
            <person name="Stolte C."/>
            <person name="Sykes S."/>
            <person name="White J."/>
            <person name="Yandava C."/>
            <person name="Allen-Vercoe E."/>
            <person name="Sibley C."/>
            <person name="Ambrose C.E."/>
            <person name="Strauss J."/>
            <person name="Daigneault M."/>
            <person name="Haas B."/>
            <person name="Nusbaum C."/>
            <person name="Birren B."/>
        </authorList>
    </citation>
    <scope>NUCLEOTIDE SEQUENCE [LARGE SCALE GENOMIC DNA]</scope>
    <source>
        <strain evidence="7 8">3_1_6</strain>
    </source>
</reference>
<dbReference type="InterPro" id="IPR000014">
    <property type="entry name" value="PAS"/>
</dbReference>
<dbReference type="InterPro" id="IPR058031">
    <property type="entry name" value="AAA_lid_NorR"/>
</dbReference>
<evidence type="ECO:0000313" key="8">
    <source>
        <dbReference type="Proteomes" id="UP000006034"/>
    </source>
</evidence>